<dbReference type="SMART" id="SM00729">
    <property type="entry name" value="Elp3"/>
    <property type="match status" value="1"/>
</dbReference>
<dbReference type="EMBL" id="WKQP01000006">
    <property type="protein sequence ID" value="MSC59720.1"/>
    <property type="molecule type" value="Genomic_DNA"/>
</dbReference>
<dbReference type="GO" id="GO:0005829">
    <property type="term" value="C:cytosol"/>
    <property type="evidence" value="ECO:0007669"/>
    <property type="project" value="TreeGrafter"/>
</dbReference>
<dbReference type="InterPro" id="IPR007197">
    <property type="entry name" value="rSAM"/>
</dbReference>
<dbReference type="InterPro" id="IPR051198">
    <property type="entry name" value="BchE-like"/>
</dbReference>
<dbReference type="Proteomes" id="UP000479563">
    <property type="component" value="Unassembled WGS sequence"/>
</dbReference>
<dbReference type="PANTHER" id="PTHR43409">
    <property type="entry name" value="ANAEROBIC MAGNESIUM-PROTOPORPHYRIN IX MONOMETHYL ESTER CYCLASE-RELATED"/>
    <property type="match status" value="1"/>
</dbReference>
<dbReference type="CDD" id="cd01335">
    <property type="entry name" value="Radical_SAM"/>
    <property type="match status" value="1"/>
</dbReference>
<evidence type="ECO:0000259" key="6">
    <source>
        <dbReference type="PROSITE" id="PS51918"/>
    </source>
</evidence>
<proteinExistence type="predicted"/>
<dbReference type="PROSITE" id="PS51918">
    <property type="entry name" value="RADICAL_SAM"/>
    <property type="match status" value="1"/>
</dbReference>
<evidence type="ECO:0000313" key="8">
    <source>
        <dbReference type="Proteomes" id="UP000479563"/>
    </source>
</evidence>
<dbReference type="SFLD" id="SFLDS00029">
    <property type="entry name" value="Radical_SAM"/>
    <property type="match status" value="1"/>
</dbReference>
<protein>
    <submittedName>
        <fullName evidence="7">Radical SAM protein</fullName>
    </submittedName>
</protein>
<evidence type="ECO:0000256" key="3">
    <source>
        <dbReference type="ARBA" id="ARBA00022723"/>
    </source>
</evidence>
<dbReference type="PANTHER" id="PTHR43409:SF7">
    <property type="entry name" value="BLL1977 PROTEIN"/>
    <property type="match status" value="1"/>
</dbReference>
<evidence type="ECO:0000256" key="5">
    <source>
        <dbReference type="ARBA" id="ARBA00023014"/>
    </source>
</evidence>
<dbReference type="RefSeq" id="WP_154266738.1">
    <property type="nucleotide sequence ID" value="NZ_WKQP01000006.1"/>
</dbReference>
<dbReference type="SFLD" id="SFLDG01082">
    <property type="entry name" value="B12-binding_domain_containing"/>
    <property type="match status" value="1"/>
</dbReference>
<dbReference type="GO" id="GO:0046872">
    <property type="term" value="F:metal ion binding"/>
    <property type="evidence" value="ECO:0007669"/>
    <property type="project" value="UniProtKB-KW"/>
</dbReference>
<name>A0A6L5T8I1_9FIRM</name>
<keyword evidence="5" id="KW-0411">Iron-sulfur</keyword>
<dbReference type="InterPro" id="IPR006638">
    <property type="entry name" value="Elp3/MiaA/NifB-like_rSAM"/>
</dbReference>
<dbReference type="Gene3D" id="3.80.30.20">
    <property type="entry name" value="tm_1862 like domain"/>
    <property type="match status" value="1"/>
</dbReference>
<reference evidence="7 8" key="1">
    <citation type="journal article" date="2019" name="Nat. Med.">
        <title>A library of human gut bacterial isolates paired with longitudinal multiomics data enables mechanistic microbiome research.</title>
        <authorList>
            <person name="Poyet M."/>
            <person name="Groussin M."/>
            <person name="Gibbons S.M."/>
            <person name="Avila-Pacheco J."/>
            <person name="Jiang X."/>
            <person name="Kearney S.M."/>
            <person name="Perrotta A.R."/>
            <person name="Berdy B."/>
            <person name="Zhao S."/>
            <person name="Lieberman T.D."/>
            <person name="Swanson P.K."/>
            <person name="Smith M."/>
            <person name="Roesemann S."/>
            <person name="Alexander J.E."/>
            <person name="Rich S.A."/>
            <person name="Livny J."/>
            <person name="Vlamakis H."/>
            <person name="Clish C."/>
            <person name="Bullock K."/>
            <person name="Deik A."/>
            <person name="Scott J."/>
            <person name="Pierce K.A."/>
            <person name="Xavier R.J."/>
            <person name="Alm E.J."/>
        </authorList>
    </citation>
    <scope>NUCLEOTIDE SEQUENCE [LARGE SCALE GENOMIC DNA]</scope>
    <source>
        <strain evidence="7 8">BIOML-A11</strain>
    </source>
</reference>
<keyword evidence="4" id="KW-0408">Iron</keyword>
<dbReference type="GO" id="GO:0003824">
    <property type="term" value="F:catalytic activity"/>
    <property type="evidence" value="ECO:0007669"/>
    <property type="project" value="InterPro"/>
</dbReference>
<organism evidence="7 8">
    <name type="scientific">Agathobacter rectalis</name>
    <dbReference type="NCBI Taxonomy" id="39491"/>
    <lineage>
        <taxon>Bacteria</taxon>
        <taxon>Bacillati</taxon>
        <taxon>Bacillota</taxon>
        <taxon>Clostridia</taxon>
        <taxon>Lachnospirales</taxon>
        <taxon>Lachnospiraceae</taxon>
        <taxon>Agathobacter</taxon>
    </lineage>
</organism>
<dbReference type="InterPro" id="IPR023404">
    <property type="entry name" value="rSAM_horseshoe"/>
</dbReference>
<comment type="cofactor">
    <cofactor evidence="1">
        <name>[4Fe-4S] cluster</name>
        <dbReference type="ChEBI" id="CHEBI:49883"/>
    </cofactor>
</comment>
<feature type="domain" description="Radical SAM core" evidence="6">
    <location>
        <begin position="161"/>
        <end position="389"/>
    </location>
</feature>
<dbReference type="InterPro" id="IPR058240">
    <property type="entry name" value="rSAM_sf"/>
</dbReference>
<dbReference type="SUPFAM" id="SSF102114">
    <property type="entry name" value="Radical SAM enzymes"/>
    <property type="match status" value="1"/>
</dbReference>
<dbReference type="Pfam" id="PF04055">
    <property type="entry name" value="Radical_SAM"/>
    <property type="match status" value="1"/>
</dbReference>
<dbReference type="AlphaFoldDB" id="A0A6L5T8I1"/>
<dbReference type="Gene3D" id="3.40.50.280">
    <property type="entry name" value="Cobalamin-binding domain"/>
    <property type="match status" value="1"/>
</dbReference>
<comment type="caution">
    <text evidence="7">The sequence shown here is derived from an EMBL/GenBank/DDBJ whole genome shotgun (WGS) entry which is preliminary data.</text>
</comment>
<evidence type="ECO:0000256" key="1">
    <source>
        <dbReference type="ARBA" id="ARBA00001966"/>
    </source>
</evidence>
<sequence>MAFILVVNPYVPGQVKQDKVMNMGVLTVASALADEVDVKIVDHYSNPTRSISEWFDTDTQVVAFSCSGAESYYTSLIEARKIKLGYPDKVILMGGQHISGLFQSGILPVNEVAVDCFTPGPGEISIGKIVNAVKKREKIPKVVLGEDPRKIYSLNYSLYPDWKNLIPCVEIGRGCNHSCNFCNSENMRKISRYICRDVSEVDREVKTIVDYYGDDTDIFLFGSIFGENTRQTATVLNDLYEFAPRAKYTFNLRTDCQWEKFIDPLEKLKIRSVFFGMESASKSILKKMNKSRNPEHYIERSKMAIKKFSEENIPFFTSFILGYWGENQDTINETKCFIYKNRDCLRAIGVNRFYIYPGTYDFDNVQELSHVYGCKIQYLDELQLYSILRQRDFTGEEIEKICRSIEIDCNDPDYYEKVRSWRFR</sequence>
<dbReference type="GO" id="GO:0051536">
    <property type="term" value="F:iron-sulfur cluster binding"/>
    <property type="evidence" value="ECO:0007669"/>
    <property type="project" value="UniProtKB-KW"/>
</dbReference>
<evidence type="ECO:0000256" key="2">
    <source>
        <dbReference type="ARBA" id="ARBA00022691"/>
    </source>
</evidence>
<keyword evidence="2" id="KW-0949">S-adenosyl-L-methionine</keyword>
<keyword evidence="3" id="KW-0479">Metal-binding</keyword>
<gene>
    <name evidence="7" type="ORF">GKE07_05765</name>
</gene>
<evidence type="ECO:0000256" key="4">
    <source>
        <dbReference type="ARBA" id="ARBA00023004"/>
    </source>
</evidence>
<evidence type="ECO:0000313" key="7">
    <source>
        <dbReference type="EMBL" id="MSC59720.1"/>
    </source>
</evidence>
<accession>A0A6L5T8I1</accession>